<gene>
    <name evidence="1" type="ORF">SAPIO_CDS2180</name>
</gene>
<dbReference type="OMA" id="HGLGVHN"/>
<dbReference type="EMBL" id="JOWA01000085">
    <property type="protein sequence ID" value="KEZ45360.1"/>
    <property type="molecule type" value="Genomic_DNA"/>
</dbReference>
<name>A0A084GDE8_PSEDA</name>
<dbReference type="CDD" id="cd07067">
    <property type="entry name" value="HP_PGM_like"/>
    <property type="match status" value="1"/>
</dbReference>
<organism evidence="1 2">
    <name type="scientific">Pseudallescheria apiosperma</name>
    <name type="common">Scedosporium apiospermum</name>
    <dbReference type="NCBI Taxonomy" id="563466"/>
    <lineage>
        <taxon>Eukaryota</taxon>
        <taxon>Fungi</taxon>
        <taxon>Dikarya</taxon>
        <taxon>Ascomycota</taxon>
        <taxon>Pezizomycotina</taxon>
        <taxon>Sordariomycetes</taxon>
        <taxon>Hypocreomycetidae</taxon>
        <taxon>Microascales</taxon>
        <taxon>Microascaceae</taxon>
        <taxon>Scedosporium</taxon>
    </lineage>
</organism>
<dbReference type="Proteomes" id="UP000028545">
    <property type="component" value="Unassembled WGS sequence"/>
</dbReference>
<proteinExistence type="predicted"/>
<dbReference type="Gene3D" id="3.40.50.1240">
    <property type="entry name" value="Phosphoglycerate mutase-like"/>
    <property type="match status" value="1"/>
</dbReference>
<dbReference type="SUPFAM" id="SSF53254">
    <property type="entry name" value="Phosphoglycerate mutase-like"/>
    <property type="match status" value="1"/>
</dbReference>
<dbReference type="RefSeq" id="XP_016645159.1">
    <property type="nucleotide sequence ID" value="XM_016785281.1"/>
</dbReference>
<sequence length="308" mass="34973">MSHYKFTAIPDIFTSFGAACAADPTLKITTQPDLALIARAYETDDAEDESNGTSTQWQRFVKYVEALNEKAPEGTCYKVLYLTRHGQGDHNVMHEKVGTEAWDSHWSLLEGDGTVSWADARLTPEGISQATSLSAFWTDLIENGAPFPHSLYTSPLTRCLQTTKHIWHPICNARNAPFNPTVKELLREQITDHTCDRRSSRSYIVENFPEYRIEESFTETDELWRADRWEPLREHVERKQKVLEDIFANDEGTFLSLSVHSFAIAVIMAVCRAEMYRVKEGTSIGLLVKAEKVDEPPVIEVGERLVGY</sequence>
<dbReference type="HOGENOM" id="CLU_039184_0_1_1"/>
<dbReference type="KEGG" id="sapo:SAPIO_CDS2180"/>
<reference evidence="1 2" key="1">
    <citation type="journal article" date="2014" name="Genome Announc.">
        <title>Draft genome sequence of the pathogenic fungus Scedosporium apiospermum.</title>
        <authorList>
            <person name="Vandeputte P."/>
            <person name="Ghamrawi S."/>
            <person name="Rechenmann M."/>
            <person name="Iltis A."/>
            <person name="Giraud S."/>
            <person name="Fleury M."/>
            <person name="Thornton C."/>
            <person name="Delhaes L."/>
            <person name="Meyer W."/>
            <person name="Papon N."/>
            <person name="Bouchara J.P."/>
        </authorList>
    </citation>
    <scope>NUCLEOTIDE SEQUENCE [LARGE SCALE GENOMIC DNA]</scope>
    <source>
        <strain evidence="1 2">IHEM 14462</strain>
    </source>
</reference>
<accession>A0A084GDE8</accession>
<dbReference type="PANTHER" id="PTHR48100:SF1">
    <property type="entry name" value="HISTIDINE PHOSPHATASE FAMILY PROTEIN-RELATED"/>
    <property type="match status" value="1"/>
</dbReference>
<keyword evidence="2" id="KW-1185">Reference proteome</keyword>
<dbReference type="Pfam" id="PF00300">
    <property type="entry name" value="His_Phos_1"/>
    <property type="match status" value="1"/>
</dbReference>
<dbReference type="InterPro" id="IPR029033">
    <property type="entry name" value="His_PPase_superfam"/>
</dbReference>
<evidence type="ECO:0000313" key="2">
    <source>
        <dbReference type="Proteomes" id="UP000028545"/>
    </source>
</evidence>
<dbReference type="AlphaFoldDB" id="A0A084GDE8"/>
<dbReference type="GO" id="GO:0016791">
    <property type="term" value="F:phosphatase activity"/>
    <property type="evidence" value="ECO:0007669"/>
    <property type="project" value="TreeGrafter"/>
</dbReference>
<dbReference type="InterPro" id="IPR050275">
    <property type="entry name" value="PGM_Phosphatase"/>
</dbReference>
<protein>
    <submittedName>
        <fullName evidence="1">Putative phosphoglycerate mutase</fullName>
    </submittedName>
</protein>
<dbReference type="GeneID" id="27721252"/>
<evidence type="ECO:0000313" key="1">
    <source>
        <dbReference type="EMBL" id="KEZ45360.1"/>
    </source>
</evidence>
<dbReference type="PANTHER" id="PTHR48100">
    <property type="entry name" value="BROAD-SPECIFICITY PHOSPHATASE YOR283W-RELATED"/>
    <property type="match status" value="1"/>
</dbReference>
<dbReference type="SMART" id="SM00855">
    <property type="entry name" value="PGAM"/>
    <property type="match status" value="1"/>
</dbReference>
<dbReference type="InterPro" id="IPR013078">
    <property type="entry name" value="His_Pase_superF_clade-1"/>
</dbReference>
<dbReference type="VEuPathDB" id="FungiDB:SAPIO_CDS2180"/>
<comment type="caution">
    <text evidence="1">The sequence shown here is derived from an EMBL/GenBank/DDBJ whole genome shotgun (WGS) entry which is preliminary data.</text>
</comment>
<dbReference type="GO" id="GO:0005737">
    <property type="term" value="C:cytoplasm"/>
    <property type="evidence" value="ECO:0007669"/>
    <property type="project" value="TreeGrafter"/>
</dbReference>
<dbReference type="OrthoDB" id="496981at2759"/>